<evidence type="ECO:0000313" key="3">
    <source>
        <dbReference type="Proteomes" id="UP001596157"/>
    </source>
</evidence>
<keyword evidence="3" id="KW-1185">Reference proteome</keyword>
<sequence>MADETIMGWTAAARLAAAELAEGLDARPGDGVWAHASLCDGWTVLDVLAHMTLSTRTGWRELLPAIVRARGDFDRMEAEQARARARAFTPAELIAQLRETASSPRRSPGSGALDPLVDGLVHAQDMARPLGLAVAMPTDAATAALGHVLGSRFYGARKRFRGVRLVAQDAEFAAGEGAELRGPVAELLMVATGRPAGLAALSGAGLGRVAAAMGGTAIP</sequence>
<dbReference type="NCBIfam" id="TIGR03083">
    <property type="entry name" value="maleylpyruvate isomerase family mycothiol-dependent enzyme"/>
    <property type="match status" value="1"/>
</dbReference>
<dbReference type="GO" id="GO:0016853">
    <property type="term" value="F:isomerase activity"/>
    <property type="evidence" value="ECO:0007669"/>
    <property type="project" value="UniProtKB-KW"/>
</dbReference>
<dbReference type="InterPro" id="IPR024344">
    <property type="entry name" value="MDMPI_metal-binding"/>
</dbReference>
<reference evidence="3" key="1">
    <citation type="journal article" date="2019" name="Int. J. Syst. Evol. Microbiol.">
        <title>The Global Catalogue of Microorganisms (GCM) 10K type strain sequencing project: providing services to taxonomists for standard genome sequencing and annotation.</title>
        <authorList>
            <consortium name="The Broad Institute Genomics Platform"/>
            <consortium name="The Broad Institute Genome Sequencing Center for Infectious Disease"/>
            <person name="Wu L."/>
            <person name="Ma J."/>
        </authorList>
    </citation>
    <scope>NUCLEOTIDE SEQUENCE [LARGE SCALE GENOMIC DNA]</scope>
    <source>
        <strain evidence="3">CCUG 59778</strain>
    </source>
</reference>
<dbReference type="Proteomes" id="UP001596157">
    <property type="component" value="Unassembled WGS sequence"/>
</dbReference>
<evidence type="ECO:0000259" key="1">
    <source>
        <dbReference type="Pfam" id="PF11716"/>
    </source>
</evidence>
<keyword evidence="2" id="KW-0413">Isomerase</keyword>
<dbReference type="InterPro" id="IPR034660">
    <property type="entry name" value="DinB/YfiT-like"/>
</dbReference>
<dbReference type="SUPFAM" id="SSF109854">
    <property type="entry name" value="DinB/YfiT-like putative metalloenzymes"/>
    <property type="match status" value="1"/>
</dbReference>
<dbReference type="InterPro" id="IPR017517">
    <property type="entry name" value="Maleyloyr_isom"/>
</dbReference>
<organism evidence="2 3">
    <name type="scientific">Actinokineospora guangxiensis</name>
    <dbReference type="NCBI Taxonomy" id="1490288"/>
    <lineage>
        <taxon>Bacteria</taxon>
        <taxon>Bacillati</taxon>
        <taxon>Actinomycetota</taxon>
        <taxon>Actinomycetes</taxon>
        <taxon>Pseudonocardiales</taxon>
        <taxon>Pseudonocardiaceae</taxon>
        <taxon>Actinokineospora</taxon>
    </lineage>
</organism>
<name>A0ABW0ET39_9PSEU</name>
<protein>
    <submittedName>
        <fullName evidence="2">Maleylpyruvate isomerase family mycothiol-dependent enzyme</fullName>
    </submittedName>
</protein>
<dbReference type="EMBL" id="JBHSKF010000009">
    <property type="protein sequence ID" value="MFC5289056.1"/>
    <property type="molecule type" value="Genomic_DNA"/>
</dbReference>
<comment type="caution">
    <text evidence="2">The sequence shown here is derived from an EMBL/GenBank/DDBJ whole genome shotgun (WGS) entry which is preliminary data.</text>
</comment>
<evidence type="ECO:0000313" key="2">
    <source>
        <dbReference type="EMBL" id="MFC5289056.1"/>
    </source>
</evidence>
<gene>
    <name evidence="2" type="ORF">ACFPM7_18560</name>
</gene>
<dbReference type="Pfam" id="PF11716">
    <property type="entry name" value="MDMPI_N"/>
    <property type="match status" value="1"/>
</dbReference>
<feature type="domain" description="Mycothiol-dependent maleylpyruvate isomerase metal-binding" evidence="1">
    <location>
        <begin position="14"/>
        <end position="106"/>
    </location>
</feature>
<proteinExistence type="predicted"/>
<dbReference type="RefSeq" id="WP_378248901.1">
    <property type="nucleotide sequence ID" value="NZ_JBHSKF010000009.1"/>
</dbReference>
<dbReference type="Gene3D" id="1.20.120.450">
    <property type="entry name" value="dinb family like domain"/>
    <property type="match status" value="1"/>
</dbReference>
<accession>A0ABW0ET39</accession>